<accession>A0AA42LFD8</accession>
<reference evidence="1" key="1">
    <citation type="submission" date="2022-09" db="EMBL/GenBank/DDBJ databases">
        <title>Intensive care unit water sources are persistently colonized with multi-drug resistant bacteria and are the site of extensive horizontal gene transfer of antibiotic resistance genes.</title>
        <authorList>
            <person name="Diorio-Toth L."/>
        </authorList>
    </citation>
    <scope>NUCLEOTIDE SEQUENCE</scope>
    <source>
        <strain evidence="1">GD03863</strain>
    </source>
</reference>
<comment type="caution">
    <text evidence="1">The sequence shown here is derived from an EMBL/GenBank/DDBJ whole genome shotgun (WGS) entry which is preliminary data.</text>
</comment>
<dbReference type="Proteomes" id="UP001161137">
    <property type="component" value="Unassembled WGS sequence"/>
</dbReference>
<evidence type="ECO:0000313" key="1">
    <source>
        <dbReference type="EMBL" id="MDH0699902.1"/>
    </source>
</evidence>
<organism evidence="1 2">
    <name type="scientific">Ectopseudomonas toyotomiensis</name>
    <dbReference type="NCBI Taxonomy" id="554344"/>
    <lineage>
        <taxon>Bacteria</taxon>
        <taxon>Pseudomonadati</taxon>
        <taxon>Pseudomonadota</taxon>
        <taxon>Gammaproteobacteria</taxon>
        <taxon>Pseudomonadales</taxon>
        <taxon>Pseudomonadaceae</taxon>
        <taxon>Ectopseudomonas</taxon>
    </lineage>
</organism>
<sequence length="123" mass="13676">MEDSKAATDPGDMDRHQKIIEFLMEQASLALEGALEKKMPIVEAMRGDEVFLGRLVDRVIERLDAREADRQAKLDRELDDYLQALRGAKSDEERLAIIEKFNGGSTGVSKTRWGLASAKVGGE</sequence>
<dbReference type="EMBL" id="JAOCDH010000001">
    <property type="protein sequence ID" value="MDH0699902.1"/>
    <property type="molecule type" value="Genomic_DNA"/>
</dbReference>
<gene>
    <name evidence="1" type="ORF">N5D41_00175</name>
</gene>
<evidence type="ECO:0000313" key="2">
    <source>
        <dbReference type="Proteomes" id="UP001161137"/>
    </source>
</evidence>
<name>A0AA42LFD8_9GAMM</name>
<proteinExistence type="predicted"/>
<dbReference type="RefSeq" id="WP_196456307.1">
    <property type="nucleotide sequence ID" value="NZ_JACFYY010000001.1"/>
</dbReference>
<protein>
    <submittedName>
        <fullName evidence="1">Uncharacterized protein</fullName>
    </submittedName>
</protein>
<dbReference type="AlphaFoldDB" id="A0AA42LFD8"/>